<comment type="caution">
    <text evidence="5">The sequence shown here is derived from an EMBL/GenBank/DDBJ whole genome shotgun (WGS) entry which is preliminary data.</text>
</comment>
<dbReference type="Pfam" id="PF14361">
    <property type="entry name" value="RsbRD_N"/>
    <property type="match status" value="1"/>
</dbReference>
<dbReference type="Pfam" id="PF17853">
    <property type="entry name" value="GGDEF_2"/>
    <property type="match status" value="1"/>
</dbReference>
<dbReference type="RefSeq" id="WP_380582843.1">
    <property type="nucleotide sequence ID" value="NZ_JBHSQJ010000046.1"/>
</dbReference>
<reference evidence="6" key="1">
    <citation type="journal article" date="2019" name="Int. J. Syst. Evol. Microbiol.">
        <title>The Global Catalogue of Microorganisms (GCM) 10K type strain sequencing project: providing services to taxonomists for standard genome sequencing and annotation.</title>
        <authorList>
            <consortium name="The Broad Institute Genomics Platform"/>
            <consortium name="The Broad Institute Genome Sequencing Center for Infectious Disease"/>
            <person name="Wu L."/>
            <person name="Ma J."/>
        </authorList>
    </citation>
    <scope>NUCLEOTIDE SEQUENCE [LARGE SCALE GENOMIC DNA]</scope>
    <source>
        <strain evidence="6">JCM 4816</strain>
    </source>
</reference>
<evidence type="ECO:0000313" key="6">
    <source>
        <dbReference type="Proteomes" id="UP001596174"/>
    </source>
</evidence>
<evidence type="ECO:0000259" key="4">
    <source>
        <dbReference type="Pfam" id="PF17853"/>
    </source>
</evidence>
<sequence length="414" mass="44691">MDGEELATAPLAGVAKALDDRLDEIIDGMIDVVVRHVPFYRGAVVSRRDLDEGLRGSVAFVLAELARPGPGPPDITAPDTTGRKRAGQGAPLADVLHCYRLSFAYFWDQLLHEAQRTGEETTAALLTTASRIWALADAYSTALTDSYRDAIAEHMLETDRRRSALVSALIDGQTADGEAVWEIARLLGFPPQGRFVVAVAEVVAVGEPPLPGLESHLRALDVGSAWRARPGQEIGILSLPPRNSEATVLDVFRGCATGRVGLSPVYQRLDQTMRTLRYAQVALESLPQGSAAVRQLDDAPLTGLVLANLDSTRRAVNRVLGGVLCLPDNERTTLLATAQAWLQAHGSAAEAAQALYCHPNTVRYRLRRLEEHLRGPLEDPLVLGELAVALDAVGTFPGLLHEHRPEELSTPDAD</sequence>
<dbReference type="InterPro" id="IPR041522">
    <property type="entry name" value="CdaR_GGDEF"/>
</dbReference>
<dbReference type="EMBL" id="JBHSQJ010000046">
    <property type="protein sequence ID" value="MFC5907931.1"/>
    <property type="molecule type" value="Genomic_DNA"/>
</dbReference>
<name>A0ABW1G259_9ACTN</name>
<dbReference type="InterPro" id="IPR025751">
    <property type="entry name" value="RsbRD_N_dom"/>
</dbReference>
<comment type="similarity">
    <text evidence="1">Belongs to the CdaR family.</text>
</comment>
<evidence type="ECO:0000259" key="3">
    <source>
        <dbReference type="Pfam" id="PF14361"/>
    </source>
</evidence>
<dbReference type="PANTHER" id="PTHR33744">
    <property type="entry name" value="CARBOHYDRATE DIACID REGULATOR"/>
    <property type="match status" value="1"/>
</dbReference>
<feature type="domain" description="PucR C-terminal helix-turn-helix" evidence="2">
    <location>
        <begin position="334"/>
        <end position="391"/>
    </location>
</feature>
<gene>
    <name evidence="5" type="ORF">ACFP3V_11985</name>
</gene>
<dbReference type="InterPro" id="IPR051448">
    <property type="entry name" value="CdaR-like_regulators"/>
</dbReference>
<keyword evidence="6" id="KW-1185">Reference proteome</keyword>
<dbReference type="InterPro" id="IPR025736">
    <property type="entry name" value="PucR_C-HTH_dom"/>
</dbReference>
<dbReference type="InterPro" id="IPR042070">
    <property type="entry name" value="PucR_C-HTH_sf"/>
</dbReference>
<dbReference type="PANTHER" id="PTHR33744:SF1">
    <property type="entry name" value="DNA-BINDING TRANSCRIPTIONAL ACTIVATOR ADER"/>
    <property type="match status" value="1"/>
</dbReference>
<evidence type="ECO:0000259" key="2">
    <source>
        <dbReference type="Pfam" id="PF13556"/>
    </source>
</evidence>
<organism evidence="5 6">
    <name type="scientific">Streptacidiphilus monticola</name>
    <dbReference type="NCBI Taxonomy" id="2161674"/>
    <lineage>
        <taxon>Bacteria</taxon>
        <taxon>Bacillati</taxon>
        <taxon>Actinomycetota</taxon>
        <taxon>Actinomycetes</taxon>
        <taxon>Kitasatosporales</taxon>
        <taxon>Streptomycetaceae</taxon>
        <taxon>Streptacidiphilus</taxon>
    </lineage>
</organism>
<dbReference type="Gene3D" id="1.10.10.2840">
    <property type="entry name" value="PucR C-terminal helix-turn-helix domain"/>
    <property type="match status" value="1"/>
</dbReference>
<accession>A0ABW1G259</accession>
<feature type="domain" description="RsbT co-antagonist protein RsbRD N-terminal" evidence="3">
    <location>
        <begin position="23"/>
        <end position="162"/>
    </location>
</feature>
<evidence type="ECO:0000256" key="1">
    <source>
        <dbReference type="ARBA" id="ARBA00006754"/>
    </source>
</evidence>
<dbReference type="Proteomes" id="UP001596174">
    <property type="component" value="Unassembled WGS sequence"/>
</dbReference>
<evidence type="ECO:0000313" key="5">
    <source>
        <dbReference type="EMBL" id="MFC5907931.1"/>
    </source>
</evidence>
<protein>
    <submittedName>
        <fullName evidence="5">PucR family transcriptional regulator</fullName>
    </submittedName>
</protein>
<dbReference type="Pfam" id="PF13556">
    <property type="entry name" value="HTH_30"/>
    <property type="match status" value="1"/>
</dbReference>
<feature type="domain" description="CdaR GGDEF-like" evidence="4">
    <location>
        <begin position="177"/>
        <end position="284"/>
    </location>
</feature>
<proteinExistence type="inferred from homology"/>